<name>A0ABT6HPX5_9ACTN</name>
<proteinExistence type="predicted"/>
<sequence length="286" mass="30757">MRTSRDRARRHTRHFLRWARAAAPVHLCADVDMTRVERHRAAARTADGRRFSRVSYLLHAAGRVVAVHPEARALARGGLWPRTVPLPVGGPDGVTAKLALDRTAPGGERVVLTSVLPRMDTATLTEVQTWVDRCRDGDPQSLPGAAAVRLLTRLPPPVGEQAFRLGLRAPAARAQRMGTFAVSSLGHRAVDVFHSYGGTAVTFCAGRTAERAVVRDGRVTAAPVMRLGLTFDHRVLDGAAAADVLDGVVKRLEGWYGDLSGTRGEPRDRAGLRPTGAGDRARGTLG</sequence>
<protein>
    <submittedName>
        <fullName evidence="3">2-oxo acid dehydrogenase subunit E2</fullName>
    </submittedName>
</protein>
<comment type="caution">
    <text evidence="3">The sequence shown here is derived from an EMBL/GenBank/DDBJ whole genome shotgun (WGS) entry which is preliminary data.</text>
</comment>
<accession>A0ABT6HPX5</accession>
<dbReference type="RefSeq" id="WP_279929425.1">
    <property type="nucleotide sequence ID" value="NZ_JARWBG010000021.1"/>
</dbReference>
<evidence type="ECO:0000256" key="1">
    <source>
        <dbReference type="SAM" id="MobiDB-lite"/>
    </source>
</evidence>
<organism evidence="3 4">
    <name type="scientific">Streptomyces chengmaiensis</name>
    <dbReference type="NCBI Taxonomy" id="3040919"/>
    <lineage>
        <taxon>Bacteria</taxon>
        <taxon>Bacillati</taxon>
        <taxon>Actinomycetota</taxon>
        <taxon>Actinomycetes</taxon>
        <taxon>Kitasatosporales</taxon>
        <taxon>Streptomycetaceae</taxon>
        <taxon>Streptomyces</taxon>
    </lineage>
</organism>
<evidence type="ECO:0000313" key="4">
    <source>
        <dbReference type="Proteomes" id="UP001223144"/>
    </source>
</evidence>
<keyword evidence="4" id="KW-1185">Reference proteome</keyword>
<feature type="domain" description="2-oxoacid dehydrogenase acyltransferase catalytic" evidence="2">
    <location>
        <begin position="178"/>
        <end position="253"/>
    </location>
</feature>
<dbReference type="Gene3D" id="3.30.559.10">
    <property type="entry name" value="Chloramphenicol acetyltransferase-like domain"/>
    <property type="match status" value="1"/>
</dbReference>
<feature type="region of interest" description="Disordered" evidence="1">
    <location>
        <begin position="263"/>
        <end position="286"/>
    </location>
</feature>
<gene>
    <name evidence="3" type="ORF">QCN29_18680</name>
</gene>
<dbReference type="Proteomes" id="UP001223144">
    <property type="component" value="Unassembled WGS sequence"/>
</dbReference>
<evidence type="ECO:0000313" key="3">
    <source>
        <dbReference type="EMBL" id="MDH2390778.1"/>
    </source>
</evidence>
<dbReference type="InterPro" id="IPR023213">
    <property type="entry name" value="CAT-like_dom_sf"/>
</dbReference>
<reference evidence="3 4" key="1">
    <citation type="submission" date="2023-04" db="EMBL/GenBank/DDBJ databases">
        <title>Streptomyces chengmaiensis sp. nov. isolated from the stem of mangrove plant in Hainan.</title>
        <authorList>
            <person name="Huang X."/>
            <person name="Zhou S."/>
            <person name="Chu X."/>
            <person name="Xie Y."/>
            <person name="Lin Y."/>
        </authorList>
    </citation>
    <scope>NUCLEOTIDE SEQUENCE [LARGE SCALE GENOMIC DNA]</scope>
    <source>
        <strain evidence="3 4">HNM0663</strain>
    </source>
</reference>
<dbReference type="Pfam" id="PF00198">
    <property type="entry name" value="2-oxoacid_dh"/>
    <property type="match status" value="1"/>
</dbReference>
<evidence type="ECO:0000259" key="2">
    <source>
        <dbReference type="Pfam" id="PF00198"/>
    </source>
</evidence>
<dbReference type="EMBL" id="JARWBG010000021">
    <property type="protein sequence ID" value="MDH2390778.1"/>
    <property type="molecule type" value="Genomic_DNA"/>
</dbReference>
<dbReference type="InterPro" id="IPR001078">
    <property type="entry name" value="2-oxoacid_DH_actylTfrase"/>
</dbReference>
<dbReference type="SUPFAM" id="SSF52777">
    <property type="entry name" value="CoA-dependent acyltransferases"/>
    <property type="match status" value="1"/>
</dbReference>